<protein>
    <submittedName>
        <fullName evidence="1">Uncharacterized protein</fullName>
    </submittedName>
</protein>
<gene>
    <name evidence="1" type="ORF">APZ42_006969</name>
</gene>
<name>A0A164FLA9_9CRUS</name>
<organism evidence="1 2">
    <name type="scientific">Daphnia magna</name>
    <dbReference type="NCBI Taxonomy" id="35525"/>
    <lineage>
        <taxon>Eukaryota</taxon>
        <taxon>Metazoa</taxon>
        <taxon>Ecdysozoa</taxon>
        <taxon>Arthropoda</taxon>
        <taxon>Crustacea</taxon>
        <taxon>Branchiopoda</taxon>
        <taxon>Diplostraca</taxon>
        <taxon>Cladocera</taxon>
        <taxon>Anomopoda</taxon>
        <taxon>Daphniidae</taxon>
        <taxon>Daphnia</taxon>
    </lineage>
</organism>
<reference evidence="1 2" key="1">
    <citation type="submission" date="2016-03" db="EMBL/GenBank/DDBJ databases">
        <title>EvidentialGene: Evidence-directed Construction of Genes on Genomes.</title>
        <authorList>
            <person name="Gilbert D.G."/>
            <person name="Choi J.-H."/>
            <person name="Mockaitis K."/>
            <person name="Colbourne J."/>
            <person name="Pfrender M."/>
        </authorList>
    </citation>
    <scope>NUCLEOTIDE SEQUENCE [LARGE SCALE GENOMIC DNA]</scope>
    <source>
        <strain evidence="1 2">Xinb3</strain>
        <tissue evidence="1">Complete organism</tissue>
    </source>
</reference>
<dbReference type="EMBL" id="LRGB01019628">
    <property type="protein sequence ID" value="KZR97902.1"/>
    <property type="molecule type" value="Genomic_DNA"/>
</dbReference>
<evidence type="ECO:0000313" key="2">
    <source>
        <dbReference type="Proteomes" id="UP000076858"/>
    </source>
</evidence>
<dbReference type="OrthoDB" id="6334079at2759"/>
<dbReference type="Proteomes" id="UP000076858">
    <property type="component" value="Unassembled WGS sequence"/>
</dbReference>
<dbReference type="AlphaFoldDB" id="A0A164FLA9"/>
<sequence length="101" mass="11541">MKIDGNDWPTSRNKQLKNKLPPAIPIDSGKYVQFGVENAINGISVGLINRATDLVKFFDVYQKNSNLLSKSMRALKPLTQHFKLSRQNWSYEVNLLHAKLK</sequence>
<evidence type="ECO:0000313" key="1">
    <source>
        <dbReference type="EMBL" id="KZR97902.1"/>
    </source>
</evidence>
<accession>A0A164FLA9</accession>
<keyword evidence="2" id="KW-1185">Reference proteome</keyword>
<comment type="caution">
    <text evidence="1">The sequence shown here is derived from an EMBL/GenBank/DDBJ whole genome shotgun (WGS) entry which is preliminary data.</text>
</comment>
<proteinExistence type="predicted"/>